<keyword evidence="4" id="KW-0812">Transmembrane</keyword>
<dbReference type="PROSITE" id="PS01329">
    <property type="entry name" value="COX6A"/>
    <property type="match status" value="1"/>
</dbReference>
<evidence type="ECO:0000256" key="8">
    <source>
        <dbReference type="ARBA" id="ARBA00023002"/>
    </source>
</evidence>
<comment type="pathway">
    <text evidence="2">Energy metabolism; oxidative phosphorylation.</text>
</comment>
<keyword evidence="7" id="KW-1133">Transmembrane helix</keyword>
<evidence type="ECO:0000256" key="12">
    <source>
        <dbReference type="RuleBase" id="RU004397"/>
    </source>
</evidence>
<keyword evidence="9 12" id="KW-0496">Mitochondrion</keyword>
<protein>
    <recommendedName>
        <fullName evidence="12">Cytochrome c oxidase subunit</fullName>
    </recommendedName>
    <alternativeName>
        <fullName evidence="12">Cytochrome c oxidase polypeptide VIa</fullName>
    </alternativeName>
</protein>
<comment type="subcellular location">
    <subcellularLocation>
        <location evidence="1">Mitochondrion inner membrane</location>
        <topology evidence="1">Single-pass membrane protein</topology>
    </subcellularLocation>
</comment>
<dbReference type="GO" id="GO:0006123">
    <property type="term" value="P:mitochondrial electron transport, cytochrome c to oxygen"/>
    <property type="evidence" value="ECO:0007669"/>
    <property type="project" value="TreeGrafter"/>
</dbReference>
<evidence type="ECO:0000256" key="4">
    <source>
        <dbReference type="ARBA" id="ARBA00022692"/>
    </source>
</evidence>
<dbReference type="AlphaFoldDB" id="U4LF64"/>
<sequence length="131" mass="15286">MFSARVLSRAVARQQPVLRRFNSNSASQIIQGSKAEGNAFIAEREAIRKHAAESAELWRKLSIYATVPFLIIAAVNAKNLWDEHWEHWSHMPPLEERTEYSYQNIRAKNFPWGDGDKTLFWNDKVNYHKTE</sequence>
<keyword evidence="6" id="KW-0809">Transit peptide</keyword>
<evidence type="ECO:0000256" key="11">
    <source>
        <dbReference type="RuleBase" id="RU004396"/>
    </source>
</evidence>
<keyword evidence="5 12" id="KW-0999">Mitochondrion inner membrane</keyword>
<evidence type="ECO:0000256" key="7">
    <source>
        <dbReference type="ARBA" id="ARBA00022989"/>
    </source>
</evidence>
<dbReference type="PANTHER" id="PTHR11504:SF0">
    <property type="entry name" value="CYTOCHROME C OXIDASE SUBUNIT"/>
    <property type="match status" value="1"/>
</dbReference>
<dbReference type="Gene3D" id="4.10.95.10">
    <property type="entry name" value="Cytochrome c oxidase, subunit VIa"/>
    <property type="match status" value="1"/>
</dbReference>
<dbReference type="eggNOG" id="KOG3469">
    <property type="taxonomic scope" value="Eukaryota"/>
</dbReference>
<evidence type="ECO:0000256" key="2">
    <source>
        <dbReference type="ARBA" id="ARBA00004673"/>
    </source>
</evidence>
<dbReference type="GO" id="GO:0030234">
    <property type="term" value="F:enzyme regulator activity"/>
    <property type="evidence" value="ECO:0007669"/>
    <property type="project" value="TreeGrafter"/>
</dbReference>
<dbReference type="PANTHER" id="PTHR11504">
    <property type="entry name" value="CYTOCHROME C OXIDASE POLYPEPTIDE VIA"/>
    <property type="match status" value="1"/>
</dbReference>
<reference evidence="13 14" key="1">
    <citation type="journal article" date="2013" name="PLoS Genet.">
        <title>The genome and development-dependent transcriptomes of Pyronema confluens: a window into fungal evolution.</title>
        <authorList>
            <person name="Traeger S."/>
            <person name="Altegoer F."/>
            <person name="Freitag M."/>
            <person name="Gabaldon T."/>
            <person name="Kempken F."/>
            <person name="Kumar A."/>
            <person name="Marcet-Houben M."/>
            <person name="Poggeler S."/>
            <person name="Stajich J.E."/>
            <person name="Nowrousian M."/>
        </authorList>
    </citation>
    <scope>NUCLEOTIDE SEQUENCE [LARGE SCALE GENOMIC DNA]</scope>
    <source>
        <strain evidence="14">CBS 100304</strain>
        <tissue evidence="13">Vegetative mycelium</tissue>
    </source>
</reference>
<name>U4LF64_PYROM</name>
<dbReference type="OMA" id="KLPWMVD"/>
<evidence type="ECO:0000313" key="14">
    <source>
        <dbReference type="Proteomes" id="UP000018144"/>
    </source>
</evidence>
<gene>
    <name evidence="13" type="ORF">PCON_13179</name>
</gene>
<dbReference type="GO" id="GO:0005743">
    <property type="term" value="C:mitochondrial inner membrane"/>
    <property type="evidence" value="ECO:0007669"/>
    <property type="project" value="UniProtKB-SubCell"/>
</dbReference>
<dbReference type="GO" id="GO:0016491">
    <property type="term" value="F:oxidoreductase activity"/>
    <property type="evidence" value="ECO:0007669"/>
    <property type="project" value="UniProtKB-KW"/>
</dbReference>
<evidence type="ECO:0000256" key="1">
    <source>
        <dbReference type="ARBA" id="ARBA00004434"/>
    </source>
</evidence>
<dbReference type="FunFam" id="4.10.95.10:FF:000001">
    <property type="entry name" value="Cytochrome c oxidase subunit 6A, mitochondrial"/>
    <property type="match status" value="1"/>
</dbReference>
<evidence type="ECO:0000256" key="5">
    <source>
        <dbReference type="ARBA" id="ARBA00022792"/>
    </source>
</evidence>
<dbReference type="OrthoDB" id="5947505at2759"/>
<organism evidence="13 14">
    <name type="scientific">Pyronema omphalodes (strain CBS 100304)</name>
    <name type="common">Pyronema confluens</name>
    <dbReference type="NCBI Taxonomy" id="1076935"/>
    <lineage>
        <taxon>Eukaryota</taxon>
        <taxon>Fungi</taxon>
        <taxon>Dikarya</taxon>
        <taxon>Ascomycota</taxon>
        <taxon>Pezizomycotina</taxon>
        <taxon>Pezizomycetes</taxon>
        <taxon>Pezizales</taxon>
        <taxon>Pyronemataceae</taxon>
        <taxon>Pyronema</taxon>
    </lineage>
</organism>
<evidence type="ECO:0000256" key="6">
    <source>
        <dbReference type="ARBA" id="ARBA00022946"/>
    </source>
</evidence>
<dbReference type="EMBL" id="HF935853">
    <property type="protein sequence ID" value="CCX13586.1"/>
    <property type="molecule type" value="Genomic_DNA"/>
</dbReference>
<proteinExistence type="inferred from homology"/>
<dbReference type="Pfam" id="PF02046">
    <property type="entry name" value="COX6A"/>
    <property type="match status" value="1"/>
</dbReference>
<keyword evidence="10 12" id="KW-0472">Membrane</keyword>
<evidence type="ECO:0000256" key="3">
    <source>
        <dbReference type="ARBA" id="ARBA00005553"/>
    </source>
</evidence>
<evidence type="ECO:0000313" key="13">
    <source>
        <dbReference type="EMBL" id="CCX13586.1"/>
    </source>
</evidence>
<accession>U4LF64</accession>
<dbReference type="InterPro" id="IPR018507">
    <property type="entry name" value="Cyt_c_oxidase_su6a_CS"/>
</dbReference>
<keyword evidence="14" id="KW-1185">Reference proteome</keyword>
<keyword evidence="8" id="KW-0560">Oxidoreductase</keyword>
<comment type="similarity">
    <text evidence="3 11">Belongs to the cytochrome c oxidase subunit 6A family.</text>
</comment>
<dbReference type="InterPro" id="IPR036418">
    <property type="entry name" value="Cyt_c_oxidase_su6a_sf"/>
</dbReference>
<evidence type="ECO:0000256" key="9">
    <source>
        <dbReference type="ARBA" id="ARBA00023128"/>
    </source>
</evidence>
<dbReference type="UniPathway" id="UPA00705"/>
<dbReference type="InterPro" id="IPR001349">
    <property type="entry name" value="Cyt_c_oxidase_su6a"/>
</dbReference>
<dbReference type="SUPFAM" id="SSF81411">
    <property type="entry name" value="Mitochondrial cytochrome c oxidase subunit VIa"/>
    <property type="match status" value="1"/>
</dbReference>
<dbReference type="STRING" id="1076935.U4LF64"/>
<dbReference type="Proteomes" id="UP000018144">
    <property type="component" value="Unassembled WGS sequence"/>
</dbReference>
<evidence type="ECO:0000256" key="10">
    <source>
        <dbReference type="ARBA" id="ARBA00023136"/>
    </source>
</evidence>